<organism evidence="3 4">
    <name type="scientific">Ostreobium quekettii</name>
    <dbReference type="NCBI Taxonomy" id="121088"/>
    <lineage>
        <taxon>Eukaryota</taxon>
        <taxon>Viridiplantae</taxon>
        <taxon>Chlorophyta</taxon>
        <taxon>core chlorophytes</taxon>
        <taxon>Ulvophyceae</taxon>
        <taxon>TCBD clade</taxon>
        <taxon>Bryopsidales</taxon>
        <taxon>Ostreobineae</taxon>
        <taxon>Ostreobiaceae</taxon>
        <taxon>Ostreobium</taxon>
    </lineage>
</organism>
<sequence length="474" mass="50826">MPSKKISQEAFDELVQENRETFGMVAEEALKSTIEELELQGVCLTGIIKSAQRQQHELHPVSVATQNIEEKCGEGSDACDACSLVPAFEELLSAVNADEKTKRAEALSVAKKAGSVAVVLTAMRCMSKEASSLQLGIEALIGLAATSDMRKAFHDADGPASMLAWVKEFDDVHTVALLAKLAAVVSTKNEANKCKFMDLGFADSLHAILLKLIPEGIPAYKEALGPTCQAFASFTTADDPTPPTSRAMQNARALAQKGWPGTLLNILNHLRGTGKAERSGELAEVMADCLGALRSVALNDDICSGFVREGGVGVLMEFLEEDLGNWVLVKNTCATLRQLASGDLVKQEIIAQSGPSIVYRVLSSYCEHETTVETVLGMATAITLRNPNGSEALAEAGCVDLIVETAKAHDGNPKVLRQVAMCCRNMVVRSPEVKGRFLEQGMEAVLRGTKKRFGGECHEAACAALRDLGFDDYH</sequence>
<dbReference type="InterPro" id="IPR000225">
    <property type="entry name" value="Armadillo"/>
</dbReference>
<dbReference type="PANTHER" id="PTHR22895">
    <property type="entry name" value="ARMADILLO REPEAT-CONTAINING PROTEIN 6"/>
    <property type="match status" value="1"/>
</dbReference>
<proteinExistence type="predicted"/>
<keyword evidence="4" id="KW-1185">Reference proteome</keyword>
<dbReference type="OrthoDB" id="449062at2759"/>
<protein>
    <recommendedName>
        <fullName evidence="5">Armadillo repeat-containing protein 6</fullName>
    </recommendedName>
</protein>
<dbReference type="Proteomes" id="UP000708148">
    <property type="component" value="Unassembled WGS sequence"/>
</dbReference>
<evidence type="ECO:0000256" key="1">
    <source>
        <dbReference type="ARBA" id="ARBA00022737"/>
    </source>
</evidence>
<reference evidence="3" key="1">
    <citation type="submission" date="2020-12" db="EMBL/GenBank/DDBJ databases">
        <authorList>
            <person name="Iha C."/>
        </authorList>
    </citation>
    <scope>NUCLEOTIDE SEQUENCE</scope>
</reference>
<dbReference type="AlphaFoldDB" id="A0A8S1ILI7"/>
<gene>
    <name evidence="3" type="ORF">OSTQU699_LOCUS873</name>
</gene>
<evidence type="ECO:0000313" key="3">
    <source>
        <dbReference type="EMBL" id="CAD7695512.1"/>
    </source>
</evidence>
<dbReference type="PANTHER" id="PTHR22895:SF0">
    <property type="entry name" value="ARMADILLO REPEAT-CONTAINING PROTEIN 6"/>
    <property type="match status" value="1"/>
</dbReference>
<dbReference type="PROSITE" id="PS50176">
    <property type="entry name" value="ARM_REPEAT"/>
    <property type="match status" value="1"/>
</dbReference>
<dbReference type="InterPro" id="IPR016024">
    <property type="entry name" value="ARM-type_fold"/>
</dbReference>
<feature type="repeat" description="ARM" evidence="2">
    <location>
        <begin position="310"/>
        <end position="354"/>
    </location>
</feature>
<name>A0A8S1ILI7_9CHLO</name>
<keyword evidence="1" id="KW-0677">Repeat</keyword>
<comment type="caution">
    <text evidence="3">The sequence shown here is derived from an EMBL/GenBank/DDBJ whole genome shotgun (WGS) entry which is preliminary data.</text>
</comment>
<dbReference type="SUPFAM" id="SSF48371">
    <property type="entry name" value="ARM repeat"/>
    <property type="match status" value="1"/>
</dbReference>
<evidence type="ECO:0000256" key="2">
    <source>
        <dbReference type="PROSITE-ProRule" id="PRU00259"/>
    </source>
</evidence>
<evidence type="ECO:0008006" key="5">
    <source>
        <dbReference type="Google" id="ProtNLM"/>
    </source>
</evidence>
<dbReference type="InterPro" id="IPR011989">
    <property type="entry name" value="ARM-like"/>
</dbReference>
<dbReference type="Gene3D" id="1.25.10.10">
    <property type="entry name" value="Leucine-rich Repeat Variant"/>
    <property type="match status" value="1"/>
</dbReference>
<accession>A0A8S1ILI7</accession>
<evidence type="ECO:0000313" key="4">
    <source>
        <dbReference type="Proteomes" id="UP000708148"/>
    </source>
</evidence>
<dbReference type="SMART" id="SM00185">
    <property type="entry name" value="ARM"/>
    <property type="match status" value="2"/>
</dbReference>
<dbReference type="EMBL" id="CAJHUC010000358">
    <property type="protein sequence ID" value="CAD7695512.1"/>
    <property type="molecule type" value="Genomic_DNA"/>
</dbReference>